<comment type="caution">
    <text evidence="8">The sequence shown here is derived from an EMBL/GenBank/DDBJ whole genome shotgun (WGS) entry which is preliminary data.</text>
</comment>
<comment type="similarity">
    <text evidence="1">Belongs to the non-flavoprotein flavin reductase family.</text>
</comment>
<dbReference type="InterPro" id="IPR036388">
    <property type="entry name" value="WH-like_DNA-bd_sf"/>
</dbReference>
<keyword evidence="4" id="KW-0238">DNA-binding</keyword>
<gene>
    <name evidence="8" type="ORF">ACFOY2_14790</name>
</gene>
<keyword evidence="9" id="KW-1185">Reference proteome</keyword>
<reference evidence="9" key="1">
    <citation type="journal article" date="2019" name="Int. J. Syst. Evol. Microbiol.">
        <title>The Global Catalogue of Microorganisms (GCM) 10K type strain sequencing project: providing services to taxonomists for standard genome sequencing and annotation.</title>
        <authorList>
            <consortium name="The Broad Institute Genomics Platform"/>
            <consortium name="The Broad Institute Genome Sequencing Center for Infectious Disease"/>
            <person name="Wu L."/>
            <person name="Ma J."/>
        </authorList>
    </citation>
    <scope>NUCLEOTIDE SEQUENCE [LARGE SCALE GENOMIC DNA]</scope>
    <source>
        <strain evidence="9">TBRC 1276</strain>
    </source>
</reference>
<feature type="domain" description="Flavin reductase like" evidence="7">
    <location>
        <begin position="22"/>
        <end position="164"/>
    </location>
</feature>
<dbReference type="PANTHER" id="PTHR30466:SF11">
    <property type="entry name" value="FLAVIN-DEPENDENT MONOOXYGENASE, REDUCTASE SUBUNIT HSAB"/>
    <property type="match status" value="1"/>
</dbReference>
<accession>A0ABV8G3A7</accession>
<dbReference type="InterPro" id="IPR036390">
    <property type="entry name" value="WH_DNA-bd_sf"/>
</dbReference>
<evidence type="ECO:0000259" key="7">
    <source>
        <dbReference type="SMART" id="SM00903"/>
    </source>
</evidence>
<dbReference type="RefSeq" id="WP_379528556.1">
    <property type="nucleotide sequence ID" value="NZ_JBHSBI010000006.1"/>
</dbReference>
<dbReference type="Proteomes" id="UP001595851">
    <property type="component" value="Unassembled WGS sequence"/>
</dbReference>
<dbReference type="SUPFAM" id="SSF46785">
    <property type="entry name" value="Winged helix' DNA-binding domain"/>
    <property type="match status" value="1"/>
</dbReference>
<sequence>MDQASAGPVSETVDSMLFRHVVGHLATGVTVLTTACDDQRFGMTASSVTSLSVDPPTMLACINNAVPTAGAVARAGRYVVNVLGEAQGQLAMQFAVPGPDKFKDVRVHTGALGLPVLSDALAHLECDVVEQVDGGTHSVFIGRVRSAVAGQGQPLTYFRGDFGRFEFARDDRVYKKARHRVLSRVYPANEVILLDDLVNELKVDHSAAFYALTRLAADGLVRRDPDRGYVVTQFDVTVSDETFDARLAIELGVIDLSIGHTADAELAELRARFERMASLLVGDRFVDFDDYLDANYAFHEWLVSLAHNPLLTATFGGLSIRSVMTRSFGSTPTTSQKFIDVQRDLTEAFERADRAAARTAARAYCTLAKQRVREILAHTGGRL</sequence>
<dbReference type="InterPro" id="IPR008920">
    <property type="entry name" value="TF_FadR/GntR_C"/>
</dbReference>
<evidence type="ECO:0000256" key="4">
    <source>
        <dbReference type="ARBA" id="ARBA00023125"/>
    </source>
</evidence>
<keyword evidence="2" id="KW-0560">Oxidoreductase</keyword>
<dbReference type="SMART" id="SM00895">
    <property type="entry name" value="FCD"/>
    <property type="match status" value="1"/>
</dbReference>
<dbReference type="Gene3D" id="2.30.110.10">
    <property type="entry name" value="Electron Transport, Fmn-binding Protein, Chain A"/>
    <property type="match status" value="1"/>
</dbReference>
<dbReference type="Gene3D" id="1.10.10.10">
    <property type="entry name" value="Winged helix-like DNA-binding domain superfamily/Winged helix DNA-binding domain"/>
    <property type="match status" value="1"/>
</dbReference>
<evidence type="ECO:0000256" key="2">
    <source>
        <dbReference type="ARBA" id="ARBA00023002"/>
    </source>
</evidence>
<dbReference type="SMART" id="SM00903">
    <property type="entry name" value="Flavin_Reduct"/>
    <property type="match status" value="1"/>
</dbReference>
<dbReference type="InterPro" id="IPR012349">
    <property type="entry name" value="Split_barrel_FMN-bd"/>
</dbReference>
<dbReference type="InterPro" id="IPR050268">
    <property type="entry name" value="NADH-dep_flavin_reductase"/>
</dbReference>
<dbReference type="InterPro" id="IPR011711">
    <property type="entry name" value="GntR_C"/>
</dbReference>
<name>A0ABV8G3A7_9ACTN</name>
<keyword evidence="3" id="KW-0805">Transcription regulation</keyword>
<dbReference type="SUPFAM" id="SSF50475">
    <property type="entry name" value="FMN-binding split barrel"/>
    <property type="match status" value="1"/>
</dbReference>
<evidence type="ECO:0000313" key="8">
    <source>
        <dbReference type="EMBL" id="MFC4008495.1"/>
    </source>
</evidence>
<dbReference type="EMBL" id="JBHSBI010000006">
    <property type="protein sequence ID" value="MFC4008495.1"/>
    <property type="molecule type" value="Genomic_DNA"/>
</dbReference>
<evidence type="ECO:0000256" key="3">
    <source>
        <dbReference type="ARBA" id="ARBA00023015"/>
    </source>
</evidence>
<proteinExistence type="inferred from homology"/>
<dbReference type="InterPro" id="IPR002563">
    <property type="entry name" value="Flavin_Rdtase-like_dom"/>
</dbReference>
<evidence type="ECO:0000256" key="1">
    <source>
        <dbReference type="ARBA" id="ARBA00008898"/>
    </source>
</evidence>
<dbReference type="Pfam" id="PF07729">
    <property type="entry name" value="FCD"/>
    <property type="match status" value="1"/>
</dbReference>
<keyword evidence="5" id="KW-0804">Transcription</keyword>
<evidence type="ECO:0000259" key="6">
    <source>
        <dbReference type="SMART" id="SM00895"/>
    </source>
</evidence>
<dbReference type="Pfam" id="PF01613">
    <property type="entry name" value="Flavin_Reduct"/>
    <property type="match status" value="1"/>
</dbReference>
<protein>
    <submittedName>
        <fullName evidence="8">Flavin reductase</fullName>
    </submittedName>
</protein>
<evidence type="ECO:0000256" key="5">
    <source>
        <dbReference type="ARBA" id="ARBA00023163"/>
    </source>
</evidence>
<organism evidence="8 9">
    <name type="scientific">Nonomuraea purpurea</name>
    <dbReference type="NCBI Taxonomy" id="1849276"/>
    <lineage>
        <taxon>Bacteria</taxon>
        <taxon>Bacillati</taxon>
        <taxon>Actinomycetota</taxon>
        <taxon>Actinomycetes</taxon>
        <taxon>Streptosporangiales</taxon>
        <taxon>Streptosporangiaceae</taxon>
        <taxon>Nonomuraea</taxon>
    </lineage>
</organism>
<feature type="domain" description="GntR C-terminal" evidence="6">
    <location>
        <begin position="241"/>
        <end position="367"/>
    </location>
</feature>
<dbReference type="SUPFAM" id="SSF48008">
    <property type="entry name" value="GntR ligand-binding domain-like"/>
    <property type="match status" value="1"/>
</dbReference>
<dbReference type="PANTHER" id="PTHR30466">
    <property type="entry name" value="FLAVIN REDUCTASE"/>
    <property type="match status" value="1"/>
</dbReference>
<evidence type="ECO:0000313" key="9">
    <source>
        <dbReference type="Proteomes" id="UP001595851"/>
    </source>
</evidence>
<dbReference type="Gene3D" id="1.20.120.530">
    <property type="entry name" value="GntR ligand-binding domain-like"/>
    <property type="match status" value="1"/>
</dbReference>